<dbReference type="Pfam" id="PF10989">
    <property type="entry name" value="DUF2808"/>
    <property type="match status" value="1"/>
</dbReference>
<reference evidence="2 3" key="1">
    <citation type="submission" date="2016-04" db="EMBL/GenBank/DDBJ databases">
        <title>Draft Genome Assembly of the Bloom-forming Cyanobacterium Nodularia spumigena Strain CENA596 in Shrimp Production Ponds.</title>
        <authorList>
            <person name="Popin R.V."/>
            <person name="Rigonato J."/>
            <person name="Abreu V.A."/>
            <person name="Andreote A.P."/>
            <person name="Silveira S.B."/>
            <person name="Odebrecht C."/>
            <person name="Fiore M.F."/>
        </authorList>
    </citation>
    <scope>NUCLEOTIDE SEQUENCE [LARGE SCALE GENOMIC DNA]</scope>
    <source>
        <strain evidence="2 3">CENA596</strain>
    </source>
</reference>
<accession>A0A166KVR6</accession>
<gene>
    <name evidence="2" type="ORF">A2T98_01715</name>
</gene>
<evidence type="ECO:0000313" key="3">
    <source>
        <dbReference type="Proteomes" id="UP000076555"/>
    </source>
</evidence>
<dbReference type="Proteomes" id="UP000076555">
    <property type="component" value="Unassembled WGS sequence"/>
</dbReference>
<evidence type="ECO:0000256" key="1">
    <source>
        <dbReference type="SAM" id="SignalP"/>
    </source>
</evidence>
<evidence type="ECO:0008006" key="4">
    <source>
        <dbReference type="Google" id="ProtNLM"/>
    </source>
</evidence>
<sequence length="183" mass="20226">MQSLRFSGSKGKLPLRLLSALAVTSSMLAGFSVMNAAQSSEGLILFGGVKSENRLSYTFDFGGEPNTIDRGRFRIPAKKMNLAAAQFAVSYPDYYEGTFNPKKIEVKVGGKKVPLTEVKWNKEARLLEIFPEEPVPAGKEVELVISDMRTPRFGGMYHFNCQILSPGDVPLLRYVGTWLLSIS</sequence>
<protein>
    <recommendedName>
        <fullName evidence="4">DUF2808 domain-containing protein</fullName>
    </recommendedName>
</protein>
<comment type="caution">
    <text evidence="2">The sequence shown here is derived from an EMBL/GenBank/DDBJ whole genome shotgun (WGS) entry which is preliminary data.</text>
</comment>
<dbReference type="RefSeq" id="WP_063871292.1">
    <property type="nucleotide sequence ID" value="NZ_CAWMRI010000015.1"/>
</dbReference>
<feature type="signal peptide" evidence="1">
    <location>
        <begin position="1"/>
        <end position="36"/>
    </location>
</feature>
<dbReference type="EMBL" id="LWAJ01000015">
    <property type="protein sequence ID" value="KZL51601.1"/>
    <property type="molecule type" value="Genomic_DNA"/>
</dbReference>
<organism evidence="2 3">
    <name type="scientific">Nodularia spumigena CENA596</name>
    <dbReference type="NCBI Taxonomy" id="1819295"/>
    <lineage>
        <taxon>Bacteria</taxon>
        <taxon>Bacillati</taxon>
        <taxon>Cyanobacteriota</taxon>
        <taxon>Cyanophyceae</taxon>
        <taxon>Nostocales</taxon>
        <taxon>Nodulariaceae</taxon>
        <taxon>Nodularia</taxon>
    </lineage>
</organism>
<dbReference type="AlphaFoldDB" id="A0A166KVR6"/>
<keyword evidence="1" id="KW-0732">Signal</keyword>
<name>A0A166KVR6_NODSP</name>
<dbReference type="InterPro" id="IPR021256">
    <property type="entry name" value="DUF2808"/>
</dbReference>
<proteinExistence type="predicted"/>
<feature type="chain" id="PRO_5007876506" description="DUF2808 domain-containing protein" evidence="1">
    <location>
        <begin position="37"/>
        <end position="183"/>
    </location>
</feature>
<evidence type="ECO:0000313" key="2">
    <source>
        <dbReference type="EMBL" id="KZL51601.1"/>
    </source>
</evidence>
<dbReference type="OrthoDB" id="464559at2"/>